<dbReference type="EMBL" id="JACQCQ010000002">
    <property type="protein sequence ID" value="MBI3627165.1"/>
    <property type="molecule type" value="Genomic_DNA"/>
</dbReference>
<evidence type="ECO:0000313" key="1">
    <source>
        <dbReference type="EMBL" id="MBI3627165.1"/>
    </source>
</evidence>
<dbReference type="Proteomes" id="UP000808388">
    <property type="component" value="Unassembled WGS sequence"/>
</dbReference>
<sequence>MAIRVRTIEFYGTTDATFTEEDCEASLFRPHYARIEGGDDDPKAVLEKELRSRREIEEAILEPQRRARKRAGQDISRDLNLVYTALIPICQERWKVTEGESLDVRYRIRISRPL</sequence>
<protein>
    <submittedName>
        <fullName evidence="1">Uncharacterized protein</fullName>
    </submittedName>
</protein>
<evidence type="ECO:0000313" key="2">
    <source>
        <dbReference type="Proteomes" id="UP000808388"/>
    </source>
</evidence>
<comment type="caution">
    <text evidence="1">The sequence shown here is derived from an EMBL/GenBank/DDBJ whole genome shotgun (WGS) entry which is preliminary data.</text>
</comment>
<reference evidence="1" key="1">
    <citation type="submission" date="2020-07" db="EMBL/GenBank/DDBJ databases">
        <title>Huge and variable diversity of episymbiotic CPR bacteria and DPANN archaea in groundwater ecosystems.</title>
        <authorList>
            <person name="He C.Y."/>
            <person name="Keren R."/>
            <person name="Whittaker M."/>
            <person name="Farag I.F."/>
            <person name="Doudna J."/>
            <person name="Cate J.H.D."/>
            <person name="Banfield J.F."/>
        </authorList>
    </citation>
    <scope>NUCLEOTIDE SEQUENCE</scope>
    <source>
        <strain evidence="1">NC_groundwater_972_Pr1_S-0.2um_49_27</strain>
    </source>
</reference>
<proteinExistence type="predicted"/>
<accession>A0A9D6LMQ2</accession>
<dbReference type="AlphaFoldDB" id="A0A9D6LMQ2"/>
<name>A0A9D6LMQ2_9BACT</name>
<organism evidence="1 2">
    <name type="scientific">Candidatus Sungiibacteriota bacterium</name>
    <dbReference type="NCBI Taxonomy" id="2750080"/>
    <lineage>
        <taxon>Bacteria</taxon>
        <taxon>Candidatus Sungiibacteriota</taxon>
    </lineage>
</organism>
<gene>
    <name evidence="1" type="ORF">HY220_00230</name>
</gene>